<evidence type="ECO:0008006" key="4">
    <source>
        <dbReference type="Google" id="ProtNLM"/>
    </source>
</evidence>
<organism evidence="2 3">
    <name type="scientific">Natronoflexus pectinivorans</name>
    <dbReference type="NCBI Taxonomy" id="682526"/>
    <lineage>
        <taxon>Bacteria</taxon>
        <taxon>Pseudomonadati</taxon>
        <taxon>Bacteroidota</taxon>
        <taxon>Bacteroidia</taxon>
        <taxon>Marinilabiliales</taxon>
        <taxon>Marinilabiliaceae</taxon>
        <taxon>Natronoflexus</taxon>
    </lineage>
</organism>
<sequence length="216" mass="23683">MKKGILLTCMVFILLIGTNAEDVQGTPEHNQQGRYSLDVDFDPSAIFDASSGSLFTMPQIRFRVFQADGSAYRINAGFNIETEKIYEDAEGNEFEKGSAVFFSFAPGFEKPLSNGKVRVYYGAELPITIYSERYEAENNFNSLNLKAGYTGIGVNAVLGLDYNIGGGFYFGVEFNPGLNYISNSDIKRDNDIILKGGSSVQFGTNSSSGIRAGIRF</sequence>
<dbReference type="OrthoDB" id="965683at2"/>
<name>A0A4R2GNB3_9BACT</name>
<evidence type="ECO:0000256" key="1">
    <source>
        <dbReference type="SAM" id="SignalP"/>
    </source>
</evidence>
<feature type="signal peptide" evidence="1">
    <location>
        <begin position="1"/>
        <end position="20"/>
    </location>
</feature>
<comment type="caution">
    <text evidence="2">The sequence shown here is derived from an EMBL/GenBank/DDBJ whole genome shotgun (WGS) entry which is preliminary data.</text>
</comment>
<proteinExistence type="predicted"/>
<gene>
    <name evidence="2" type="ORF">EV194_10396</name>
</gene>
<keyword evidence="3" id="KW-1185">Reference proteome</keyword>
<dbReference type="EMBL" id="SLWK01000003">
    <property type="protein sequence ID" value="TCO09185.1"/>
    <property type="molecule type" value="Genomic_DNA"/>
</dbReference>
<dbReference type="RefSeq" id="WP_132433031.1">
    <property type="nucleotide sequence ID" value="NZ_SLWK01000003.1"/>
</dbReference>
<evidence type="ECO:0000313" key="2">
    <source>
        <dbReference type="EMBL" id="TCO09185.1"/>
    </source>
</evidence>
<accession>A0A4R2GNB3</accession>
<protein>
    <recommendedName>
        <fullName evidence="4">Outer membrane protein with beta-barrel domain</fullName>
    </recommendedName>
</protein>
<feature type="chain" id="PRO_5020663229" description="Outer membrane protein with beta-barrel domain" evidence="1">
    <location>
        <begin position="21"/>
        <end position="216"/>
    </location>
</feature>
<keyword evidence="1" id="KW-0732">Signal</keyword>
<dbReference type="Proteomes" id="UP000295221">
    <property type="component" value="Unassembled WGS sequence"/>
</dbReference>
<dbReference type="AlphaFoldDB" id="A0A4R2GNB3"/>
<reference evidence="2 3" key="1">
    <citation type="submission" date="2019-03" db="EMBL/GenBank/DDBJ databases">
        <title>Genomic Encyclopedia of Type Strains, Phase IV (KMG-IV): sequencing the most valuable type-strain genomes for metagenomic binning, comparative biology and taxonomic classification.</title>
        <authorList>
            <person name="Goeker M."/>
        </authorList>
    </citation>
    <scope>NUCLEOTIDE SEQUENCE [LARGE SCALE GENOMIC DNA]</scope>
    <source>
        <strain evidence="2 3">DSM 24179</strain>
    </source>
</reference>
<evidence type="ECO:0000313" key="3">
    <source>
        <dbReference type="Proteomes" id="UP000295221"/>
    </source>
</evidence>